<keyword evidence="3" id="KW-1185">Reference proteome</keyword>
<evidence type="ECO:0000313" key="2">
    <source>
        <dbReference type="EMBL" id="RHZ77212.1"/>
    </source>
</evidence>
<feature type="region of interest" description="Disordered" evidence="1">
    <location>
        <begin position="79"/>
        <end position="99"/>
    </location>
</feature>
<dbReference type="Proteomes" id="UP000266861">
    <property type="component" value="Unassembled WGS sequence"/>
</dbReference>
<dbReference type="EMBL" id="PQFF01000174">
    <property type="protein sequence ID" value="RHZ77212.1"/>
    <property type="molecule type" value="Genomic_DNA"/>
</dbReference>
<protein>
    <submittedName>
        <fullName evidence="2">Uncharacterized protein</fullName>
    </submittedName>
</protein>
<evidence type="ECO:0000313" key="3">
    <source>
        <dbReference type="Proteomes" id="UP000266861"/>
    </source>
</evidence>
<organism evidence="2 3">
    <name type="scientific">Diversispora epigaea</name>
    <dbReference type="NCBI Taxonomy" id="1348612"/>
    <lineage>
        <taxon>Eukaryota</taxon>
        <taxon>Fungi</taxon>
        <taxon>Fungi incertae sedis</taxon>
        <taxon>Mucoromycota</taxon>
        <taxon>Glomeromycotina</taxon>
        <taxon>Glomeromycetes</taxon>
        <taxon>Diversisporales</taxon>
        <taxon>Diversisporaceae</taxon>
        <taxon>Diversispora</taxon>
    </lineage>
</organism>
<gene>
    <name evidence="2" type="ORF">Glove_184g85</name>
</gene>
<name>A0A397IQY4_9GLOM</name>
<sequence>MDEKKHKKKKEKRESVVKILHIVKPKNRALLSDATLPPPLLTRTFQFSADKVEKLRQQVALLKKLLVEKNELISEGEKLLQQQQQQQQQPLLSSPSPWS</sequence>
<evidence type="ECO:0000256" key="1">
    <source>
        <dbReference type="SAM" id="MobiDB-lite"/>
    </source>
</evidence>
<comment type="caution">
    <text evidence="2">The sequence shown here is derived from an EMBL/GenBank/DDBJ whole genome shotgun (WGS) entry which is preliminary data.</text>
</comment>
<proteinExistence type="predicted"/>
<dbReference type="AlphaFoldDB" id="A0A397IQY4"/>
<accession>A0A397IQY4</accession>
<reference evidence="2 3" key="1">
    <citation type="submission" date="2018-08" db="EMBL/GenBank/DDBJ databases">
        <title>Genome and evolution of the arbuscular mycorrhizal fungus Diversispora epigaea (formerly Glomus versiforme) and its bacterial endosymbionts.</title>
        <authorList>
            <person name="Sun X."/>
            <person name="Fei Z."/>
            <person name="Harrison M."/>
        </authorList>
    </citation>
    <scope>NUCLEOTIDE SEQUENCE [LARGE SCALE GENOMIC DNA]</scope>
    <source>
        <strain evidence="2 3">IT104</strain>
    </source>
</reference>